<proteinExistence type="predicted"/>
<comment type="caution">
    <text evidence="1">The sequence shown here is derived from an EMBL/GenBank/DDBJ whole genome shotgun (WGS) entry which is preliminary data.</text>
</comment>
<name>A0ABX9DMN6_9RHOB</name>
<dbReference type="Proteomes" id="UP000248659">
    <property type="component" value="Unassembled WGS sequence"/>
</dbReference>
<organism evidence="1 2">
    <name type="scientific">Rhodovulum viride</name>
    <dbReference type="NCBI Taxonomy" id="1231134"/>
    <lineage>
        <taxon>Bacteria</taxon>
        <taxon>Pseudomonadati</taxon>
        <taxon>Pseudomonadota</taxon>
        <taxon>Alphaproteobacteria</taxon>
        <taxon>Rhodobacterales</taxon>
        <taxon>Paracoccaceae</taxon>
        <taxon>Rhodovulum</taxon>
    </lineage>
</organism>
<protein>
    <submittedName>
        <fullName evidence="1">Uncharacterized protein</fullName>
    </submittedName>
</protein>
<dbReference type="RefSeq" id="WP_112314974.1">
    <property type="nucleotide sequence ID" value="NZ_MUAV01000003.1"/>
</dbReference>
<evidence type="ECO:0000313" key="2">
    <source>
        <dbReference type="Proteomes" id="UP000248659"/>
    </source>
</evidence>
<dbReference type="EMBL" id="MUAV01000003">
    <property type="protein sequence ID" value="RAP42836.1"/>
    <property type="molecule type" value="Genomic_DNA"/>
</dbReference>
<gene>
    <name evidence="1" type="ORF">BYZ73_04035</name>
</gene>
<evidence type="ECO:0000313" key="1">
    <source>
        <dbReference type="EMBL" id="RAP42836.1"/>
    </source>
</evidence>
<keyword evidence="2" id="KW-1185">Reference proteome</keyword>
<sequence length="85" mass="9656">MDLRKPPLSHNCTGINILSVETDELQPTVLIGWLKNGPENYDDLDDEDRYILLSPAASRELARQIVEAADAVERGERYVQLNRPH</sequence>
<reference evidence="1 2" key="1">
    <citation type="submission" date="2017-01" db="EMBL/GenBank/DDBJ databases">
        <title>Genome sequence of Rhodovulum viride JA756.</title>
        <authorList>
            <person name="Lakshmi K.V."/>
            <person name="Tushar L.D."/>
            <person name="Sasikala C."/>
            <person name="Venkataramana C."/>
        </authorList>
    </citation>
    <scope>NUCLEOTIDE SEQUENCE [LARGE SCALE GENOMIC DNA]</scope>
    <source>
        <strain evidence="1 2">JA756</strain>
    </source>
</reference>
<accession>A0ABX9DMN6</accession>